<dbReference type="WBParaSite" id="MhA1_Contig2380.frz3.gene2">
    <property type="protein sequence ID" value="MhA1_Contig2380.frz3.gene2"/>
    <property type="gene ID" value="MhA1_Contig2380.frz3.gene2"/>
</dbReference>
<protein>
    <submittedName>
        <fullName evidence="2">Uncharacterized protein</fullName>
    </submittedName>
</protein>
<dbReference type="AlphaFoldDB" id="A0A1I8BH76"/>
<organism evidence="1 2">
    <name type="scientific">Meloidogyne hapla</name>
    <name type="common">Root-knot nematode worm</name>
    <dbReference type="NCBI Taxonomy" id="6305"/>
    <lineage>
        <taxon>Eukaryota</taxon>
        <taxon>Metazoa</taxon>
        <taxon>Ecdysozoa</taxon>
        <taxon>Nematoda</taxon>
        <taxon>Chromadorea</taxon>
        <taxon>Rhabditida</taxon>
        <taxon>Tylenchina</taxon>
        <taxon>Tylenchomorpha</taxon>
        <taxon>Tylenchoidea</taxon>
        <taxon>Meloidogynidae</taxon>
        <taxon>Meloidogyninae</taxon>
        <taxon>Meloidogyne</taxon>
    </lineage>
</organism>
<proteinExistence type="predicted"/>
<name>A0A1I8BH76_MELHA</name>
<accession>A0A1I8BH76</accession>
<evidence type="ECO:0000313" key="2">
    <source>
        <dbReference type="WBParaSite" id="MhA1_Contig2380.frz3.gene2"/>
    </source>
</evidence>
<sequence length="170" mass="19518">MNKKLVNSTIANRLALFILLNKILVNLCVINGIDKLNDKGKSIATEPEASKAKHLKLNPFAEIYHQKAKKVNEESTSIDKQKENDKNEGNKLKTWADITAVKKTEIYTTAFIKDKAECFYDYGWDDEECTLVNEAKEDKATNMDDADLDWEQKADREFDWKIENKNAVQT</sequence>
<evidence type="ECO:0000313" key="1">
    <source>
        <dbReference type="Proteomes" id="UP000095281"/>
    </source>
</evidence>
<reference evidence="2" key="1">
    <citation type="submission" date="2016-11" db="UniProtKB">
        <authorList>
            <consortium name="WormBaseParasite"/>
        </authorList>
    </citation>
    <scope>IDENTIFICATION</scope>
</reference>
<keyword evidence="1" id="KW-1185">Reference proteome</keyword>
<dbReference type="Proteomes" id="UP000095281">
    <property type="component" value="Unplaced"/>
</dbReference>